<keyword evidence="2" id="KW-1185">Reference proteome</keyword>
<evidence type="ECO:0000313" key="2">
    <source>
        <dbReference type="Proteomes" id="UP001597295"/>
    </source>
</evidence>
<dbReference type="RefSeq" id="WP_379875946.1">
    <property type="nucleotide sequence ID" value="NZ_JBHUIP010000007.1"/>
</dbReference>
<sequence>MPDSPALDALRGVAGDLAGLPLTHARKGHGPSLFLEFGPLIPGISSPRGSFSISLFYYWRIEAGGRVHCASDGDRETWEARFQDLIGKKIVSLEAFGELSELRLVLDDDFRLTTFALDDDGPDWTVTDHRQEDPLARRRSVRGRRRTALVLLKSGPIHDRICPNSLRTTY</sequence>
<reference evidence="2" key="1">
    <citation type="journal article" date="2019" name="Int. J. Syst. Evol. Microbiol.">
        <title>The Global Catalogue of Microorganisms (GCM) 10K type strain sequencing project: providing services to taxonomists for standard genome sequencing and annotation.</title>
        <authorList>
            <consortium name="The Broad Institute Genomics Platform"/>
            <consortium name="The Broad Institute Genome Sequencing Center for Infectious Disease"/>
            <person name="Wu L."/>
            <person name="Ma J."/>
        </authorList>
    </citation>
    <scope>NUCLEOTIDE SEQUENCE [LARGE SCALE GENOMIC DNA]</scope>
    <source>
        <strain evidence="2">CGMCC 1.19062</strain>
    </source>
</reference>
<accession>A0ABW5DPD6</accession>
<proteinExistence type="predicted"/>
<protein>
    <submittedName>
        <fullName evidence="1">Uncharacterized protein</fullName>
    </submittedName>
</protein>
<comment type="caution">
    <text evidence="1">The sequence shown here is derived from an EMBL/GenBank/DDBJ whole genome shotgun (WGS) entry which is preliminary data.</text>
</comment>
<name>A0ABW5DPD6_9PROT</name>
<gene>
    <name evidence="1" type="ORF">ACFSM5_08775</name>
</gene>
<evidence type="ECO:0000313" key="1">
    <source>
        <dbReference type="EMBL" id="MFD2262978.1"/>
    </source>
</evidence>
<dbReference type="EMBL" id="JBHUIP010000007">
    <property type="protein sequence ID" value="MFD2262978.1"/>
    <property type="molecule type" value="Genomic_DNA"/>
</dbReference>
<organism evidence="1 2">
    <name type="scientific">Lacibacterium aquatile</name>
    <dbReference type="NCBI Taxonomy" id="1168082"/>
    <lineage>
        <taxon>Bacteria</taxon>
        <taxon>Pseudomonadati</taxon>
        <taxon>Pseudomonadota</taxon>
        <taxon>Alphaproteobacteria</taxon>
        <taxon>Rhodospirillales</taxon>
        <taxon>Rhodospirillaceae</taxon>
    </lineage>
</organism>
<dbReference type="Proteomes" id="UP001597295">
    <property type="component" value="Unassembled WGS sequence"/>
</dbReference>